<feature type="domain" description="CCZ1/INTU/HSP4 first Longin" evidence="2">
    <location>
        <begin position="16"/>
        <end position="125"/>
    </location>
</feature>
<name>A0A5B6WQ31_9ROSI</name>
<dbReference type="Proteomes" id="UP000325315">
    <property type="component" value="Unassembled WGS sequence"/>
</dbReference>
<comment type="caution">
    <text evidence="3">The sequence shown here is derived from an EMBL/GenBank/DDBJ whole genome shotgun (WGS) entry which is preliminary data.</text>
</comment>
<sequence>MGLSSIGTATEGMQLCIFDLRRGQHEGQELDKILYFFPPDLPFSTQLSVIGLSEGLITFTRIFSPEAACEVIEAERHSHVFYEAEPDIWMVMIVEKSKEPEAIWRIDALREVLKEIHSLFMMFHGSIRALLDKEPGGGLTRAHLYPFIMDYLRDFLVGKKLLLPSFRDCFKERRTVQMLTVGREAAIEVQWASQRNQAHLFNDFLLFWQTLVRLLESSAGNASCSSLILFQDLLVSTTLSPEDTVNLFTYAVLRLTPLALSSGARSWSYLRKGNTSSHVTAGSTLTPSGSVSEQFYGSQDTSPAGDNRYCVIRPLQHDKWSKGKDGFLITDIWGVDVGSSDVTTPIVWLQHTEERMYLCAYQYKSLTLIFLIPLSSILNGEQGVSTVKQQLLENVGSYMFWHPPFSNILVASLKILKVEEKLSKGWGGENAYHVSGYRYLIVDGNRDISRASPSAKVTTLTKESLLALNRLREEVDAEKSRSKWDNPGRDKDLEVSIRAKNNAWAIARVTGGKELYMVLEKANETLLYASDAVEKFSNR</sequence>
<evidence type="ECO:0000313" key="4">
    <source>
        <dbReference type="Proteomes" id="UP000325315"/>
    </source>
</evidence>
<evidence type="ECO:0000259" key="2">
    <source>
        <dbReference type="Pfam" id="PF19031"/>
    </source>
</evidence>
<dbReference type="GO" id="GO:0016192">
    <property type="term" value="P:vesicle-mediated transport"/>
    <property type="evidence" value="ECO:0007669"/>
    <property type="project" value="InterPro"/>
</dbReference>
<dbReference type="GO" id="GO:0035658">
    <property type="term" value="C:Mon1-Ccz1 complex"/>
    <property type="evidence" value="ECO:0007669"/>
    <property type="project" value="InterPro"/>
</dbReference>
<dbReference type="PANTHER" id="PTHR13056:SF0">
    <property type="entry name" value="VACUOLAR FUSION PROTEIN CCZ1 HOMOLOG-RELATED"/>
    <property type="match status" value="1"/>
</dbReference>
<organism evidence="3 4">
    <name type="scientific">Gossypium australe</name>
    <dbReference type="NCBI Taxonomy" id="47621"/>
    <lineage>
        <taxon>Eukaryota</taxon>
        <taxon>Viridiplantae</taxon>
        <taxon>Streptophyta</taxon>
        <taxon>Embryophyta</taxon>
        <taxon>Tracheophyta</taxon>
        <taxon>Spermatophyta</taxon>
        <taxon>Magnoliopsida</taxon>
        <taxon>eudicotyledons</taxon>
        <taxon>Gunneridae</taxon>
        <taxon>Pentapetalae</taxon>
        <taxon>rosids</taxon>
        <taxon>malvids</taxon>
        <taxon>Malvales</taxon>
        <taxon>Malvaceae</taxon>
        <taxon>Malvoideae</taxon>
        <taxon>Gossypium</taxon>
    </lineage>
</organism>
<dbReference type="Pfam" id="PF19031">
    <property type="entry name" value="Intu_longin_1"/>
    <property type="match status" value="1"/>
</dbReference>
<proteinExistence type="inferred from homology"/>
<gene>
    <name evidence="3" type="ORF">EPI10_005668</name>
</gene>
<accession>A0A5B6WQ31</accession>
<protein>
    <submittedName>
        <fullName evidence="3">Vacuolar fusion protein CCZ1-like protein isoform X2</fullName>
    </submittedName>
</protein>
<dbReference type="EMBL" id="SMMG02000002">
    <property type="protein sequence ID" value="KAA3483503.1"/>
    <property type="molecule type" value="Genomic_DNA"/>
</dbReference>
<keyword evidence="4" id="KW-1185">Reference proteome</keyword>
<evidence type="ECO:0000256" key="1">
    <source>
        <dbReference type="ARBA" id="ARBA00005352"/>
    </source>
</evidence>
<dbReference type="OrthoDB" id="240546at2759"/>
<comment type="similarity">
    <text evidence="1">Belongs to the CCZ1 family.</text>
</comment>
<dbReference type="InterPro" id="IPR043987">
    <property type="entry name" value="CCZ1/INTU/HSP4_longin_1"/>
</dbReference>
<dbReference type="PANTHER" id="PTHR13056">
    <property type="entry name" value="VACUOLAR FUSION PROTEIN CCZ1 HOMOLOG-RELATED"/>
    <property type="match status" value="1"/>
</dbReference>
<dbReference type="InterPro" id="IPR013176">
    <property type="entry name" value="Ccz1"/>
</dbReference>
<dbReference type="AlphaFoldDB" id="A0A5B6WQ31"/>
<evidence type="ECO:0000313" key="3">
    <source>
        <dbReference type="EMBL" id="KAA3483503.1"/>
    </source>
</evidence>
<reference evidence="3" key="1">
    <citation type="submission" date="2019-08" db="EMBL/GenBank/DDBJ databases">
        <authorList>
            <person name="Liu F."/>
        </authorList>
    </citation>
    <scope>NUCLEOTIDE SEQUENCE [LARGE SCALE GENOMIC DNA]</scope>
    <source>
        <strain evidence="3">PA1801</strain>
        <tissue evidence="3">Leaf</tissue>
    </source>
</reference>